<sequence>MLLHLREMLEPLWEQLRESEPLDDDKEQRCEPLLARLPGVLEEVVLAEKLLERANLEDEDEGDDDDVEWPLLHFSFLDGFHISSILSWGQDKDRKLR</sequence>
<organism evidence="1">
    <name type="scientific">Eucalyptus grandis</name>
    <name type="common">Flooded gum</name>
    <dbReference type="NCBI Taxonomy" id="71139"/>
    <lineage>
        <taxon>Eukaryota</taxon>
        <taxon>Viridiplantae</taxon>
        <taxon>Streptophyta</taxon>
        <taxon>Embryophyta</taxon>
        <taxon>Tracheophyta</taxon>
        <taxon>Spermatophyta</taxon>
        <taxon>Magnoliopsida</taxon>
        <taxon>eudicotyledons</taxon>
        <taxon>Gunneridae</taxon>
        <taxon>Pentapetalae</taxon>
        <taxon>rosids</taxon>
        <taxon>malvids</taxon>
        <taxon>Myrtales</taxon>
        <taxon>Myrtaceae</taxon>
        <taxon>Myrtoideae</taxon>
        <taxon>Eucalypteae</taxon>
        <taxon>Eucalyptus</taxon>
    </lineage>
</organism>
<gene>
    <name evidence="1" type="ORF">EUGRSUZ_J02039</name>
</gene>
<dbReference type="Gramene" id="KCW52666">
    <property type="protein sequence ID" value="KCW52666"/>
    <property type="gene ID" value="EUGRSUZ_J02039"/>
</dbReference>
<protein>
    <submittedName>
        <fullName evidence="1">Uncharacterized protein</fullName>
    </submittedName>
</protein>
<evidence type="ECO:0000313" key="1">
    <source>
        <dbReference type="EMBL" id="KCW52666.1"/>
    </source>
</evidence>
<dbReference type="AlphaFoldDB" id="A0A059AG74"/>
<proteinExistence type="predicted"/>
<reference evidence="1" key="1">
    <citation type="submission" date="2013-07" db="EMBL/GenBank/DDBJ databases">
        <title>The genome of Eucalyptus grandis.</title>
        <authorList>
            <person name="Schmutz J."/>
            <person name="Hayes R."/>
            <person name="Myburg A."/>
            <person name="Tuskan G."/>
            <person name="Grattapaglia D."/>
            <person name="Rokhsar D.S."/>
        </authorList>
    </citation>
    <scope>NUCLEOTIDE SEQUENCE</scope>
    <source>
        <tissue evidence="1">Leaf extractions</tissue>
    </source>
</reference>
<dbReference type="EMBL" id="KK198762">
    <property type="protein sequence ID" value="KCW52666.1"/>
    <property type="molecule type" value="Genomic_DNA"/>
</dbReference>
<accession>A0A059AG74</accession>
<name>A0A059AG74_EUCGR</name>
<dbReference type="InParanoid" id="A0A059AG74"/>